<keyword evidence="2" id="KW-0472">Membrane</keyword>
<reference evidence="3" key="1">
    <citation type="submission" date="2018-05" db="EMBL/GenBank/DDBJ databases">
        <authorList>
            <person name="Lanie J.A."/>
            <person name="Ng W.-L."/>
            <person name="Kazmierczak K.M."/>
            <person name="Andrzejewski T.M."/>
            <person name="Davidsen T.M."/>
            <person name="Wayne K.J."/>
            <person name="Tettelin H."/>
            <person name="Glass J.I."/>
            <person name="Rusch D."/>
            <person name="Podicherti R."/>
            <person name="Tsui H.-C.T."/>
            <person name="Winkler M.E."/>
        </authorList>
    </citation>
    <scope>NUCLEOTIDE SEQUENCE</scope>
</reference>
<dbReference type="EMBL" id="UINC01021787">
    <property type="protein sequence ID" value="SVA90098.1"/>
    <property type="molecule type" value="Genomic_DNA"/>
</dbReference>
<evidence type="ECO:0000256" key="2">
    <source>
        <dbReference type="SAM" id="Phobius"/>
    </source>
</evidence>
<gene>
    <name evidence="3" type="ORF">METZ01_LOCUS142952</name>
</gene>
<accession>A0A381ZL76</accession>
<feature type="transmembrane region" description="Helical" evidence="2">
    <location>
        <begin position="9"/>
        <end position="33"/>
    </location>
</feature>
<keyword evidence="2" id="KW-1133">Transmembrane helix</keyword>
<name>A0A381ZL76_9ZZZZ</name>
<feature type="non-terminal residue" evidence="3">
    <location>
        <position position="226"/>
    </location>
</feature>
<organism evidence="3">
    <name type="scientific">marine metagenome</name>
    <dbReference type="NCBI Taxonomy" id="408172"/>
    <lineage>
        <taxon>unclassified sequences</taxon>
        <taxon>metagenomes</taxon>
        <taxon>ecological metagenomes</taxon>
    </lineage>
</organism>
<dbReference type="InterPro" id="IPR008977">
    <property type="entry name" value="PHM/PNGase_F_dom_sf"/>
</dbReference>
<sequence length="226" mass="25738">MTKKRNSRILFLNVIYFLPIFCFLTKSLAMFGMDVGDTLTINPITFKTPSPEGWNAPYKTFAHFPETGELWEKIIMVQTLKCDSLTKGDKYPCGEWDYIWNTFVKVPSGDTTETFSIGSFVTPYGKRLSLGGEEGWEWIYDMTDYSPILKGNRELTVGNNQELLDIKFHFIKGVPPRNILKVENVYPYGNYKYGELADDSVLTNQKIVLIPNAEGYKLKSVISGHG</sequence>
<proteinExistence type="predicted"/>
<evidence type="ECO:0000256" key="1">
    <source>
        <dbReference type="ARBA" id="ARBA00023157"/>
    </source>
</evidence>
<keyword evidence="2" id="KW-0812">Transmembrane</keyword>
<dbReference type="AlphaFoldDB" id="A0A381ZL76"/>
<protein>
    <submittedName>
        <fullName evidence="3">Uncharacterized protein</fullName>
    </submittedName>
</protein>
<evidence type="ECO:0000313" key="3">
    <source>
        <dbReference type="EMBL" id="SVA90098.1"/>
    </source>
</evidence>
<dbReference type="SUPFAM" id="SSF49742">
    <property type="entry name" value="PHM/PNGase F"/>
    <property type="match status" value="1"/>
</dbReference>
<keyword evidence="1" id="KW-1015">Disulfide bond</keyword>
<dbReference type="GO" id="GO:0016715">
    <property type="term" value="F:oxidoreductase activity, acting on paired donors, with incorporation or reduction of molecular oxygen, reduced ascorbate as one donor, and incorporation of one atom of oxygen"/>
    <property type="evidence" value="ECO:0007669"/>
    <property type="project" value="InterPro"/>
</dbReference>
<dbReference type="Gene3D" id="2.60.120.230">
    <property type="match status" value="1"/>
</dbReference>
<dbReference type="InterPro" id="IPR014784">
    <property type="entry name" value="Cu2_ascorb_mOase-like_C"/>
</dbReference>